<sequence>MASSFGIFRKHQKVFMAIAAVLCMIIFVFASALDGSGSSGGRGATNQVVATWDEGSIDENRLQNLVEQRNITNEFLRRVYFTTTEVEEQQSPPQPIFLMNVEGMPAIQMQGQAIDLEVMSEVAQKAGLSVTPGMVTQYIQHWSRGRADSDRIKEIFESLGRGRGRTTEKVVYSTLQKLLLSYHFRKSYEDPSLVMLPVDRWDNWRRVNEQVSVQAAVLPIEDFLADVPEPTDRQLKDYFEQYKDRNSNVRDSVQGRIMPAREPGFASAPRVRLHTLKASPVDWRKKFLDEVSDKDVEKFYEDNKDLQFVKPAGSDDEEEETSEDSSEDEASEEDVAMPNVDEADSDGEDKPESVSEESEAEESEEIEEESDAEETTTVSEETTSGETVTDESEAEETVTETIETATDESVSEEEEEEEEVVEETTVESGSDTSETEEVSDDVETTEGDTEQGDGRYGPTEYVALDNKLRNEIREYLAGVKAAEAVQTAMENAEQELSNQFISYGIARVTAEEKGEDPPEVPSLLKNMKPLGEKYDLEFEKLAMMTQAELAENTLVGPSREVSGEQRPVALFAFNGSDLYEPIMTSEQTSQPMYSNFYLVVRVEEELREEPVFADVREEVLDAWKRNEAMKLAEAKADELAAAYEKSEETFFEFFDSKKIAVETTDPFAWLTFQPNTAGRRPPVISEVPGIENAGEEFMETVFSLKDEKAAATMNHDHSAAYVVKIHGRERTQDQLRSMYLIEANSWLGQNSMLQADRQKFTSSVQERIKERIGFEFNEEWMEQANERE</sequence>
<feature type="compositionally biased region" description="Acidic residues" evidence="1">
    <location>
        <begin position="433"/>
        <end position="451"/>
    </location>
</feature>
<accession>A0A517MUI9</accession>
<feature type="compositionally biased region" description="Acidic residues" evidence="1">
    <location>
        <begin position="354"/>
        <end position="374"/>
    </location>
</feature>
<protein>
    <recommendedName>
        <fullName evidence="4">PpiC domain-containing protein</fullName>
    </recommendedName>
</protein>
<dbReference type="EMBL" id="CP036263">
    <property type="protein sequence ID" value="QDS98540.1"/>
    <property type="molecule type" value="Genomic_DNA"/>
</dbReference>
<feature type="compositionally biased region" description="Low complexity" evidence="1">
    <location>
        <begin position="375"/>
        <end position="387"/>
    </location>
</feature>
<keyword evidence="3" id="KW-1185">Reference proteome</keyword>
<dbReference type="RefSeq" id="WP_145059720.1">
    <property type="nucleotide sequence ID" value="NZ_CP036263.1"/>
</dbReference>
<dbReference type="KEGG" id="amob:HG15A2_18210"/>
<proteinExistence type="predicted"/>
<organism evidence="2 3">
    <name type="scientific">Adhaeretor mobilis</name>
    <dbReference type="NCBI Taxonomy" id="1930276"/>
    <lineage>
        <taxon>Bacteria</taxon>
        <taxon>Pseudomonadati</taxon>
        <taxon>Planctomycetota</taxon>
        <taxon>Planctomycetia</taxon>
        <taxon>Pirellulales</taxon>
        <taxon>Lacipirellulaceae</taxon>
        <taxon>Adhaeretor</taxon>
    </lineage>
</organism>
<reference evidence="2 3" key="1">
    <citation type="submission" date="2019-02" db="EMBL/GenBank/DDBJ databases">
        <title>Deep-cultivation of Planctomycetes and their phenomic and genomic characterization uncovers novel biology.</title>
        <authorList>
            <person name="Wiegand S."/>
            <person name="Jogler M."/>
            <person name="Boedeker C."/>
            <person name="Pinto D."/>
            <person name="Vollmers J."/>
            <person name="Rivas-Marin E."/>
            <person name="Kohn T."/>
            <person name="Peeters S.H."/>
            <person name="Heuer A."/>
            <person name="Rast P."/>
            <person name="Oberbeckmann S."/>
            <person name="Bunk B."/>
            <person name="Jeske O."/>
            <person name="Meyerdierks A."/>
            <person name="Storesund J.E."/>
            <person name="Kallscheuer N."/>
            <person name="Luecker S."/>
            <person name="Lage O.M."/>
            <person name="Pohl T."/>
            <person name="Merkel B.J."/>
            <person name="Hornburger P."/>
            <person name="Mueller R.-W."/>
            <person name="Bruemmer F."/>
            <person name="Labrenz M."/>
            <person name="Spormann A.M."/>
            <person name="Op den Camp H."/>
            <person name="Overmann J."/>
            <person name="Amann R."/>
            <person name="Jetten M.S.M."/>
            <person name="Mascher T."/>
            <person name="Medema M.H."/>
            <person name="Devos D.P."/>
            <person name="Kaster A.-K."/>
            <person name="Ovreas L."/>
            <person name="Rohde M."/>
            <person name="Galperin M.Y."/>
            <person name="Jogler C."/>
        </authorList>
    </citation>
    <scope>NUCLEOTIDE SEQUENCE [LARGE SCALE GENOMIC DNA]</scope>
    <source>
        <strain evidence="2 3">HG15A2</strain>
    </source>
</reference>
<feature type="compositionally biased region" description="Acidic residues" evidence="1">
    <location>
        <begin position="388"/>
        <end position="398"/>
    </location>
</feature>
<dbReference type="Proteomes" id="UP000319852">
    <property type="component" value="Chromosome"/>
</dbReference>
<feature type="compositionally biased region" description="Acidic residues" evidence="1">
    <location>
        <begin position="314"/>
        <end position="347"/>
    </location>
</feature>
<evidence type="ECO:0000313" key="2">
    <source>
        <dbReference type="EMBL" id="QDS98540.1"/>
    </source>
</evidence>
<gene>
    <name evidence="2" type="ORF">HG15A2_18210</name>
</gene>
<name>A0A517MUI9_9BACT</name>
<evidence type="ECO:0000313" key="3">
    <source>
        <dbReference type="Proteomes" id="UP000319852"/>
    </source>
</evidence>
<dbReference type="OrthoDB" id="225509at2"/>
<feature type="compositionally biased region" description="Acidic residues" evidence="1">
    <location>
        <begin position="405"/>
        <end position="425"/>
    </location>
</feature>
<evidence type="ECO:0008006" key="4">
    <source>
        <dbReference type="Google" id="ProtNLM"/>
    </source>
</evidence>
<feature type="region of interest" description="Disordered" evidence="1">
    <location>
        <begin position="307"/>
        <end position="458"/>
    </location>
</feature>
<evidence type="ECO:0000256" key="1">
    <source>
        <dbReference type="SAM" id="MobiDB-lite"/>
    </source>
</evidence>
<dbReference type="AlphaFoldDB" id="A0A517MUI9"/>